<dbReference type="GO" id="GO:0006744">
    <property type="term" value="P:ubiquinone biosynthetic process"/>
    <property type="evidence" value="ECO:0007669"/>
    <property type="project" value="UniProtKB-KW"/>
</dbReference>
<keyword evidence="8" id="KW-0812">Transmembrane</keyword>
<keyword evidence="8" id="KW-1133">Transmembrane helix</keyword>
<accession>A0A418NGR4</accession>
<gene>
    <name evidence="9" type="ORF">D2V04_11205</name>
</gene>
<name>A0A418NGR4_9SPHN</name>
<keyword evidence="9" id="KW-0830">Ubiquinone</keyword>
<evidence type="ECO:0000313" key="9">
    <source>
        <dbReference type="EMBL" id="RIV77166.1"/>
    </source>
</evidence>
<dbReference type="EMBL" id="QXFK01000018">
    <property type="protein sequence ID" value="RIV77166.1"/>
    <property type="molecule type" value="Genomic_DNA"/>
</dbReference>
<dbReference type="InterPro" id="IPR009078">
    <property type="entry name" value="Ferritin-like_SF"/>
</dbReference>
<evidence type="ECO:0000256" key="2">
    <source>
        <dbReference type="ARBA" id="ARBA00022688"/>
    </source>
</evidence>
<evidence type="ECO:0000256" key="1">
    <source>
        <dbReference type="ARBA" id="ARBA00004749"/>
    </source>
</evidence>
<dbReference type="GO" id="GO:0008682">
    <property type="term" value="F:3-demethoxyubiquinol 3-hydroxylase activity"/>
    <property type="evidence" value="ECO:0007669"/>
    <property type="project" value="TreeGrafter"/>
</dbReference>
<keyword evidence="4" id="KW-0560">Oxidoreductase</keyword>
<dbReference type="PANTHER" id="PTHR11237:SF4">
    <property type="entry name" value="5-DEMETHOXYUBIQUINONE HYDROXYLASE, MITOCHONDRIAL"/>
    <property type="match status" value="1"/>
</dbReference>
<dbReference type="Proteomes" id="UP000285092">
    <property type="component" value="Unassembled WGS sequence"/>
</dbReference>
<evidence type="ECO:0000256" key="5">
    <source>
        <dbReference type="ARBA" id="ARBA00023004"/>
    </source>
</evidence>
<keyword evidence="3" id="KW-0479">Metal-binding</keyword>
<dbReference type="InterPro" id="IPR011566">
    <property type="entry name" value="Ubq_synth_Coq7"/>
</dbReference>
<dbReference type="SUPFAM" id="SSF47240">
    <property type="entry name" value="Ferritin-like"/>
    <property type="match status" value="1"/>
</dbReference>
<sequence length="174" mass="19413">MRPGETIGDRVVKVDHAGEHGAVSIYTAQRWLARWRAPDLVEELDLFLAHERRHRSIFEAELKSRGKLRCRSFHLCGLGGLVLGILTGLIGRQAIAATTVAVERVVLRHIQEQVSELAAIDVPAVRAIREIIADEEQHHDLAHNRVHQRSLAARLIDPVVTVSTEAVIRLGMKL</sequence>
<keyword evidence="7 8" id="KW-0472">Membrane</keyword>
<dbReference type="OrthoDB" id="7559360at2"/>
<keyword evidence="10" id="KW-1185">Reference proteome</keyword>
<feature type="transmembrane region" description="Helical" evidence="8">
    <location>
        <begin position="72"/>
        <end position="91"/>
    </location>
</feature>
<dbReference type="GO" id="GO:0046872">
    <property type="term" value="F:metal ion binding"/>
    <property type="evidence" value="ECO:0007669"/>
    <property type="project" value="UniProtKB-KW"/>
</dbReference>
<protein>
    <submittedName>
        <fullName evidence="9">Demethoxyubiquinone hydroxylase family protein</fullName>
    </submittedName>
</protein>
<keyword evidence="2" id="KW-0831">Ubiquinone biosynthesis</keyword>
<keyword evidence="5" id="KW-0408">Iron</keyword>
<evidence type="ECO:0000256" key="3">
    <source>
        <dbReference type="ARBA" id="ARBA00022723"/>
    </source>
</evidence>
<evidence type="ECO:0000256" key="4">
    <source>
        <dbReference type="ARBA" id="ARBA00023002"/>
    </source>
</evidence>
<dbReference type="PANTHER" id="PTHR11237">
    <property type="entry name" value="COENZYME Q10 BIOSYNTHESIS PROTEIN 7"/>
    <property type="match status" value="1"/>
</dbReference>
<dbReference type="Pfam" id="PF03232">
    <property type="entry name" value="COQ7"/>
    <property type="match status" value="1"/>
</dbReference>
<proteinExistence type="predicted"/>
<evidence type="ECO:0000256" key="7">
    <source>
        <dbReference type="ARBA" id="ARBA00023136"/>
    </source>
</evidence>
<keyword evidence="6" id="KW-0503">Monooxygenase</keyword>
<evidence type="ECO:0000256" key="6">
    <source>
        <dbReference type="ARBA" id="ARBA00023033"/>
    </source>
</evidence>
<comment type="caution">
    <text evidence="9">The sequence shown here is derived from an EMBL/GenBank/DDBJ whole genome shotgun (WGS) entry which is preliminary data.</text>
</comment>
<evidence type="ECO:0000313" key="10">
    <source>
        <dbReference type="Proteomes" id="UP000285092"/>
    </source>
</evidence>
<reference evidence="9 10" key="1">
    <citation type="submission" date="2018-08" db="EMBL/GenBank/DDBJ databases">
        <title>Altererythrobacter sp.Ery1 and Ery12, the genome sequencing of novel strains in genus Alterythrobacter.</title>
        <authorList>
            <person name="Cheng H."/>
            <person name="Wu Y.-H."/>
            <person name="Fang C."/>
            <person name="Xu X.-W."/>
        </authorList>
    </citation>
    <scope>NUCLEOTIDE SEQUENCE [LARGE SCALE GENOMIC DNA]</scope>
    <source>
        <strain evidence="9 10">Ery1</strain>
    </source>
</reference>
<dbReference type="AlphaFoldDB" id="A0A418NGR4"/>
<evidence type="ECO:0000256" key="8">
    <source>
        <dbReference type="SAM" id="Phobius"/>
    </source>
</evidence>
<organism evidence="9 10">
    <name type="scientific">Pelagerythrobacter aerophilus</name>
    <dbReference type="NCBI Taxonomy" id="2306995"/>
    <lineage>
        <taxon>Bacteria</taxon>
        <taxon>Pseudomonadati</taxon>
        <taxon>Pseudomonadota</taxon>
        <taxon>Alphaproteobacteria</taxon>
        <taxon>Sphingomonadales</taxon>
        <taxon>Erythrobacteraceae</taxon>
        <taxon>Pelagerythrobacter</taxon>
    </lineage>
</organism>
<comment type="pathway">
    <text evidence="1">Cofactor biosynthesis; ubiquinone biosynthesis.</text>
</comment>